<dbReference type="EMBL" id="MG825385">
    <property type="protein sequence ID" value="AWF75896.1"/>
    <property type="molecule type" value="Genomic_DNA"/>
</dbReference>
<dbReference type="Proteomes" id="UP000540485">
    <property type="component" value="Unassembled WGS sequence"/>
</dbReference>
<evidence type="ECO:0000313" key="4">
    <source>
        <dbReference type="EMBL" id="VUD39922.1"/>
    </source>
</evidence>
<dbReference type="EMBL" id="LR595878">
    <property type="protein sequence ID" value="VUD39922.1"/>
    <property type="molecule type" value="Genomic_DNA"/>
</dbReference>
<sequence length="102" mass="11073">MKSILLPPLFLLCSVAANAMDYKPVIQSLMNDVCSTSQNVSVCMYQFSAAVKAGKAIGENVELCKKVANEERAMLDCESSESSAQFVDALFDTNRKAVESVQ</sequence>
<dbReference type="EMBL" id="JABUPJ010000018">
    <property type="protein sequence ID" value="NYQ39922.1"/>
    <property type="molecule type" value="Genomic_DNA"/>
</dbReference>
<accession>A0A2S1JBZ8</accession>
<dbReference type="AlphaFoldDB" id="A0A2S1JBZ8"/>
<proteinExistence type="predicted"/>
<dbReference type="RefSeq" id="WP_171821072.1">
    <property type="nucleotide sequence ID" value="NZ_AP027545.1"/>
</dbReference>
<evidence type="ECO:0000256" key="1">
    <source>
        <dbReference type="SAM" id="SignalP"/>
    </source>
</evidence>
<geneLocation type="plasmid" evidence="2">
    <name>p1107-111K</name>
</geneLocation>
<protein>
    <recommendedName>
        <fullName evidence="5">Periplasmic protein</fullName>
    </recommendedName>
</protein>
<geneLocation type="plasmid" evidence="4">
    <name>1</name>
</geneLocation>
<feature type="signal peptide" evidence="1">
    <location>
        <begin position="1"/>
        <end position="19"/>
    </location>
</feature>
<reference evidence="3" key="3">
    <citation type="journal article" date="2020" name="J. Appl. Microbiol.">
        <title>Genetic characterization of Shigatoxigenic and enteropathogenic Escherichia coli O80:H2 from diarrheic and septicemic calves and relatedness to human Shigatoxigenic E. coli O80:H2.</title>
        <authorList>
            <person name="Habets A."/>
            <person name="Crombe F."/>
            <person name="Nakamura K."/>
            <person name="Guerin V."/>
            <person name="De Rauw K."/>
            <person name="Pierard D."/>
            <person name="Saulmont M."/>
            <person name="Hayashi T."/>
            <person name="Mainil J.G."/>
            <person name="Thiry D."/>
        </authorList>
    </citation>
    <scope>NUCLEOTIDE SEQUENCE [LARGE SCALE GENOMIC DNA]</scope>
    <source>
        <strain evidence="3">EH3306</strain>
    </source>
</reference>
<evidence type="ECO:0000313" key="2">
    <source>
        <dbReference type="EMBL" id="AWF75896.1"/>
    </source>
</evidence>
<gene>
    <name evidence="3" type="ORF">G4A38_15155</name>
    <name evidence="2" type="ORF">JPJMBBCJ_00075</name>
    <name evidence="4" type="ORF">SAMEA4370386_00101</name>
</gene>
<name>A0A2S1JBZ8_ECOLX</name>
<evidence type="ECO:0000313" key="3">
    <source>
        <dbReference type="EMBL" id="NYQ39922.1"/>
    </source>
</evidence>
<reference evidence="2" key="1">
    <citation type="submission" date="2018-01" db="EMBL/GenBank/DDBJ databases">
        <title>Prevalence of blaNDM and mcr-1 in Escherichia coli from food in China.</title>
        <authorList>
            <person name="Liu X."/>
            <person name="Li R."/>
            <person name="Chen S."/>
        </authorList>
    </citation>
    <scope>NUCLEOTIDE SEQUENCE</scope>
    <source>
        <strain evidence="2">1107</strain>
        <plasmid evidence="2">p1107-111K</plasmid>
    </source>
</reference>
<keyword evidence="2" id="KW-0614">Plasmid</keyword>
<organism evidence="2">
    <name type="scientific">Escherichia coli</name>
    <dbReference type="NCBI Taxonomy" id="562"/>
    <lineage>
        <taxon>Bacteria</taxon>
        <taxon>Pseudomonadati</taxon>
        <taxon>Pseudomonadota</taxon>
        <taxon>Gammaproteobacteria</taxon>
        <taxon>Enterobacterales</taxon>
        <taxon>Enterobacteriaceae</taxon>
        <taxon>Escherichia</taxon>
    </lineage>
</organism>
<keyword evidence="1" id="KW-0732">Signal</keyword>
<evidence type="ECO:0008006" key="5">
    <source>
        <dbReference type="Google" id="ProtNLM"/>
    </source>
</evidence>
<feature type="chain" id="PRO_5040066250" description="Periplasmic protein" evidence="1">
    <location>
        <begin position="20"/>
        <end position="102"/>
    </location>
</feature>
<reference evidence="4" key="2">
    <citation type="submission" date="2019-06" db="EMBL/GenBank/DDBJ databases">
        <authorList>
            <consortium name="Pathogen Informatics"/>
        </authorList>
    </citation>
    <scope>NUCLEOTIDE SEQUENCE [LARGE SCALE GENOMIC DNA]</scope>
    <source>
        <strain evidence="4">VRES-hospital6495207</strain>
        <plasmid evidence="4">1</plasmid>
    </source>
</reference>